<evidence type="ECO:0000313" key="1">
    <source>
        <dbReference type="EMBL" id="KAG8051316.1"/>
    </source>
</evidence>
<dbReference type="EMBL" id="JAAALK010000289">
    <property type="protein sequence ID" value="KAG8051316.1"/>
    <property type="molecule type" value="Genomic_DNA"/>
</dbReference>
<reference evidence="1" key="1">
    <citation type="journal article" date="2021" name="bioRxiv">
        <title>Whole Genome Assembly and Annotation of Northern Wild Rice, Zizania palustris L., Supports a Whole Genome Duplication in the Zizania Genus.</title>
        <authorList>
            <person name="Haas M."/>
            <person name="Kono T."/>
            <person name="Macchietto M."/>
            <person name="Millas R."/>
            <person name="McGilp L."/>
            <person name="Shao M."/>
            <person name="Duquette J."/>
            <person name="Hirsch C.N."/>
            <person name="Kimball J."/>
        </authorList>
    </citation>
    <scope>NUCLEOTIDE SEQUENCE</scope>
    <source>
        <tissue evidence="1">Fresh leaf tissue</tissue>
    </source>
</reference>
<dbReference type="AlphaFoldDB" id="A0A8J5V9A8"/>
<reference evidence="1" key="2">
    <citation type="submission" date="2021-02" db="EMBL/GenBank/DDBJ databases">
        <authorList>
            <person name="Kimball J.A."/>
            <person name="Haas M.W."/>
            <person name="Macchietto M."/>
            <person name="Kono T."/>
            <person name="Duquette J."/>
            <person name="Shao M."/>
        </authorList>
    </citation>
    <scope>NUCLEOTIDE SEQUENCE</scope>
    <source>
        <tissue evidence="1">Fresh leaf tissue</tissue>
    </source>
</reference>
<sequence>MKAIEVAAKVDSEVEVLCKANEVLDNDNAKLRVVEQVLEEEVSWCQAANQALEVDRAEYTKDVDEAITNITGVLTRLGTTCRTLSFSRGDLVKR</sequence>
<keyword evidence="2" id="KW-1185">Reference proteome</keyword>
<organism evidence="1 2">
    <name type="scientific">Zizania palustris</name>
    <name type="common">Northern wild rice</name>
    <dbReference type="NCBI Taxonomy" id="103762"/>
    <lineage>
        <taxon>Eukaryota</taxon>
        <taxon>Viridiplantae</taxon>
        <taxon>Streptophyta</taxon>
        <taxon>Embryophyta</taxon>
        <taxon>Tracheophyta</taxon>
        <taxon>Spermatophyta</taxon>
        <taxon>Magnoliopsida</taxon>
        <taxon>Liliopsida</taxon>
        <taxon>Poales</taxon>
        <taxon>Poaceae</taxon>
        <taxon>BOP clade</taxon>
        <taxon>Oryzoideae</taxon>
        <taxon>Oryzeae</taxon>
        <taxon>Zizaniinae</taxon>
        <taxon>Zizania</taxon>
    </lineage>
</organism>
<protein>
    <submittedName>
        <fullName evidence="1">Uncharacterized protein</fullName>
    </submittedName>
</protein>
<proteinExistence type="predicted"/>
<accession>A0A8J5V9A8</accession>
<comment type="caution">
    <text evidence="1">The sequence shown here is derived from an EMBL/GenBank/DDBJ whole genome shotgun (WGS) entry which is preliminary data.</text>
</comment>
<evidence type="ECO:0000313" key="2">
    <source>
        <dbReference type="Proteomes" id="UP000729402"/>
    </source>
</evidence>
<name>A0A8J5V9A8_ZIZPA</name>
<gene>
    <name evidence="1" type="ORF">GUJ93_ZPchr0009g2315</name>
</gene>
<dbReference type="Proteomes" id="UP000729402">
    <property type="component" value="Unassembled WGS sequence"/>
</dbReference>